<gene>
    <name evidence="1" type="ORF">P175DRAFT_0560223</name>
</gene>
<dbReference type="GeneID" id="63817851"/>
<dbReference type="Proteomes" id="UP000244073">
    <property type="component" value="Unassembled WGS sequence"/>
</dbReference>
<evidence type="ECO:0000313" key="1">
    <source>
        <dbReference type="EMBL" id="PTU18331.1"/>
    </source>
</evidence>
<protein>
    <recommendedName>
        <fullName evidence="3">Aminoglycoside phosphotransferase domain-containing protein</fullName>
    </recommendedName>
</protein>
<dbReference type="EMBL" id="MSFN02000008">
    <property type="protein sequence ID" value="PTU18331.1"/>
    <property type="molecule type" value="Genomic_DNA"/>
</dbReference>
<dbReference type="RefSeq" id="XP_040749723.1">
    <property type="nucleotide sequence ID" value="XM_040900967.1"/>
</dbReference>
<dbReference type="InterPro" id="IPR051678">
    <property type="entry name" value="AGP_Transferase"/>
</dbReference>
<dbReference type="SUPFAM" id="SSF56112">
    <property type="entry name" value="Protein kinase-like (PK-like)"/>
    <property type="match status" value="1"/>
</dbReference>
<dbReference type="InterPro" id="IPR011009">
    <property type="entry name" value="Kinase-like_dom_sf"/>
</dbReference>
<dbReference type="PANTHER" id="PTHR21310:SF37">
    <property type="entry name" value="AMINOGLYCOSIDE PHOSPHOTRANSFERASE DOMAIN-CONTAINING PROTEIN"/>
    <property type="match status" value="1"/>
</dbReference>
<accession>A0A2T5LPX6</accession>
<organism evidence="1 2">
    <name type="scientific">Aspergillus ochraceoroseus IBT 24754</name>
    <dbReference type="NCBI Taxonomy" id="1392256"/>
    <lineage>
        <taxon>Eukaryota</taxon>
        <taxon>Fungi</taxon>
        <taxon>Dikarya</taxon>
        <taxon>Ascomycota</taxon>
        <taxon>Pezizomycotina</taxon>
        <taxon>Eurotiomycetes</taxon>
        <taxon>Eurotiomycetidae</taxon>
        <taxon>Eurotiales</taxon>
        <taxon>Aspergillaceae</taxon>
        <taxon>Aspergillus</taxon>
        <taxon>Aspergillus subgen. Nidulantes</taxon>
    </lineage>
</organism>
<dbReference type="PANTHER" id="PTHR21310">
    <property type="entry name" value="AMINOGLYCOSIDE PHOSPHOTRANSFERASE-RELATED-RELATED"/>
    <property type="match status" value="1"/>
</dbReference>
<reference evidence="1 2" key="1">
    <citation type="journal article" date="2018" name="Proc. Natl. Acad. Sci. U.S.A.">
        <title>Linking secondary metabolites to gene clusters through genome sequencing of six diverse Aspergillus species.</title>
        <authorList>
            <person name="Kaerboelling I."/>
            <person name="Vesth T.C."/>
            <person name="Frisvad J.C."/>
            <person name="Nybo J.L."/>
            <person name="Theobald S."/>
            <person name="Kuo A."/>
            <person name="Bowyer P."/>
            <person name="Matsuda Y."/>
            <person name="Mondo S."/>
            <person name="Lyhne E.K."/>
            <person name="Kogle M.E."/>
            <person name="Clum A."/>
            <person name="Lipzen A."/>
            <person name="Salamov A."/>
            <person name="Ngan C.Y."/>
            <person name="Daum C."/>
            <person name="Chiniquy J."/>
            <person name="Barry K."/>
            <person name="LaButti K."/>
            <person name="Haridas S."/>
            <person name="Simmons B.A."/>
            <person name="Magnuson J.K."/>
            <person name="Mortensen U.H."/>
            <person name="Larsen T.O."/>
            <person name="Grigoriev I.V."/>
            <person name="Baker S.E."/>
            <person name="Andersen M.R."/>
        </authorList>
    </citation>
    <scope>NUCLEOTIDE SEQUENCE [LARGE SCALE GENOMIC DNA]</scope>
    <source>
        <strain evidence="1 2">IBT 24754</strain>
    </source>
</reference>
<evidence type="ECO:0008006" key="3">
    <source>
        <dbReference type="Google" id="ProtNLM"/>
    </source>
</evidence>
<proteinExistence type="predicted"/>
<evidence type="ECO:0000313" key="2">
    <source>
        <dbReference type="Proteomes" id="UP000244073"/>
    </source>
</evidence>
<dbReference type="OrthoDB" id="3645574at2759"/>
<comment type="caution">
    <text evidence="1">The sequence shown here is derived from an EMBL/GenBank/DDBJ whole genome shotgun (WGS) entry which is preliminary data.</text>
</comment>
<sequence>MLLIQVQHTKEFNVLHRLEFVGQQERFFSFLESKSEWIRDIVAHHFNQQSCGISIACRTEWLHGSFNVCIPVTIDQGPRVLFRLPLPYRVGENFRPGNADEKIRCEAGTYASLATLSRYARYDSRLSHKYQGMPGYLLIEYIEESTGTMLSKTWDAQKDNIELRTNLFRDLSRIFLSFARLPLDQIGSFIVCDDESLRLANRPLSLGRQDLENEGIPIDMPRGYVYSSTDSYVIDSLAYHDSRLQCQPNAINDTHDFIYQTSTLTAMRTILPLFFRRELRRGPFFFCLTDLHQSNIFVDEKWHITALVDLEWGCSLPAEMIQPPHWFVDHAVDRIDANEFDDVRREFMEILAAEETNTFPSEPKLSGIMNKAWEMGTFWYTLALTSPSGLFTLFDKMIQPDNDKTLPGRWLILSSDDMIMTICSKKPSRDNKSLALPLIFGNSFLHSLF</sequence>
<dbReference type="VEuPathDB" id="FungiDB:P175DRAFT_0560223"/>
<dbReference type="AlphaFoldDB" id="A0A2T5LPX6"/>
<name>A0A2T5LPX6_9EURO</name>